<organism evidence="1">
    <name type="scientific">Arundo donax</name>
    <name type="common">Giant reed</name>
    <name type="synonym">Donax arundinaceus</name>
    <dbReference type="NCBI Taxonomy" id="35708"/>
    <lineage>
        <taxon>Eukaryota</taxon>
        <taxon>Viridiplantae</taxon>
        <taxon>Streptophyta</taxon>
        <taxon>Embryophyta</taxon>
        <taxon>Tracheophyta</taxon>
        <taxon>Spermatophyta</taxon>
        <taxon>Magnoliopsida</taxon>
        <taxon>Liliopsida</taxon>
        <taxon>Poales</taxon>
        <taxon>Poaceae</taxon>
        <taxon>PACMAD clade</taxon>
        <taxon>Arundinoideae</taxon>
        <taxon>Arundineae</taxon>
        <taxon>Arundo</taxon>
    </lineage>
</organism>
<protein>
    <submittedName>
        <fullName evidence="1">Uncharacterized protein</fullName>
    </submittedName>
</protein>
<dbReference type="AlphaFoldDB" id="A0A0A8Z1U9"/>
<reference evidence="1" key="1">
    <citation type="submission" date="2014-09" db="EMBL/GenBank/DDBJ databases">
        <authorList>
            <person name="Magalhaes I.L.F."/>
            <person name="Oliveira U."/>
            <person name="Santos F.R."/>
            <person name="Vidigal T.H.D.A."/>
            <person name="Brescovit A.D."/>
            <person name="Santos A.J."/>
        </authorList>
    </citation>
    <scope>NUCLEOTIDE SEQUENCE</scope>
    <source>
        <tissue evidence="1">Shoot tissue taken approximately 20 cm above the soil surface</tissue>
    </source>
</reference>
<dbReference type="EMBL" id="GBRH01266277">
    <property type="protein sequence ID" value="JAD31618.1"/>
    <property type="molecule type" value="Transcribed_RNA"/>
</dbReference>
<accession>A0A0A8Z1U9</accession>
<evidence type="ECO:0000313" key="1">
    <source>
        <dbReference type="EMBL" id="JAD31618.1"/>
    </source>
</evidence>
<reference evidence="1" key="2">
    <citation type="journal article" date="2015" name="Data Brief">
        <title>Shoot transcriptome of the giant reed, Arundo donax.</title>
        <authorList>
            <person name="Barrero R.A."/>
            <person name="Guerrero F.D."/>
            <person name="Moolhuijzen P."/>
            <person name="Goolsby J.A."/>
            <person name="Tidwell J."/>
            <person name="Bellgard S.E."/>
            <person name="Bellgard M.I."/>
        </authorList>
    </citation>
    <scope>NUCLEOTIDE SEQUENCE</scope>
    <source>
        <tissue evidence="1">Shoot tissue taken approximately 20 cm above the soil surface</tissue>
    </source>
</reference>
<name>A0A0A8Z1U9_ARUDO</name>
<proteinExistence type="predicted"/>
<sequence>MQSCGSDWYVGCVLHFRSRRQRTKDCS</sequence>